<sequence>MKWYWKCMFGGACILGVWSDSVKCTFAQVAVEGAVDSSTFSAVDPVNAVIATGVMLVIGIFAYMKRHKKDR</sequence>
<keyword evidence="1" id="KW-0812">Transmembrane</keyword>
<protein>
    <submittedName>
        <fullName evidence="3">Uncharacterized protein</fullName>
    </submittedName>
</protein>
<evidence type="ECO:0000256" key="1">
    <source>
        <dbReference type="SAM" id="Phobius"/>
    </source>
</evidence>
<proteinExistence type="predicted"/>
<dbReference type="RefSeq" id="WP_101694199.1">
    <property type="nucleotide sequence ID" value="NZ_JAAITX010000009.1"/>
</dbReference>
<gene>
    <name evidence="3" type="ORF">G5A66_11120</name>
    <name evidence="2" type="ORF">G5A75_11280</name>
</gene>
<keyword evidence="1" id="KW-0472">Membrane</keyword>
<comment type="caution">
    <text evidence="3">The sequence shown here is derived from an EMBL/GenBank/DDBJ whole genome shotgun (WGS) entry which is preliminary data.</text>
</comment>
<accession>A0A850HMQ6</accession>
<evidence type="ECO:0000313" key="2">
    <source>
        <dbReference type="EMBL" id="NSK15426.1"/>
    </source>
</evidence>
<keyword evidence="4" id="KW-1185">Reference proteome</keyword>
<name>A0A850HMQ6_9FIRM</name>
<feature type="transmembrane region" description="Helical" evidence="1">
    <location>
        <begin position="46"/>
        <end position="64"/>
    </location>
</feature>
<evidence type="ECO:0000313" key="3">
    <source>
        <dbReference type="EMBL" id="NVH59171.1"/>
    </source>
</evidence>
<evidence type="ECO:0000313" key="5">
    <source>
        <dbReference type="Proteomes" id="UP000701680"/>
    </source>
</evidence>
<dbReference type="AlphaFoldDB" id="A0A850HMQ6"/>
<organism evidence="3 4">
    <name type="scientific">Dorea phocaeensis</name>
    <dbReference type="NCBI Taxonomy" id="2040291"/>
    <lineage>
        <taxon>Bacteria</taxon>
        <taxon>Bacillati</taxon>
        <taxon>Bacillota</taxon>
        <taxon>Clostridia</taxon>
        <taxon>Lachnospirales</taxon>
        <taxon>Lachnospiraceae</taxon>
        <taxon>Dorea</taxon>
    </lineage>
</organism>
<dbReference type="Proteomes" id="UP000701680">
    <property type="component" value="Unassembled WGS sequence"/>
</dbReference>
<dbReference type="Proteomes" id="UP000528555">
    <property type="component" value="Unassembled WGS sequence"/>
</dbReference>
<evidence type="ECO:0000313" key="4">
    <source>
        <dbReference type="Proteomes" id="UP000528555"/>
    </source>
</evidence>
<dbReference type="EMBL" id="JAAITX010000009">
    <property type="protein sequence ID" value="NVH59171.1"/>
    <property type="molecule type" value="Genomic_DNA"/>
</dbReference>
<keyword evidence="1" id="KW-1133">Transmembrane helix</keyword>
<reference evidence="3" key="2">
    <citation type="submission" date="2020-02" db="EMBL/GenBank/DDBJ databases">
        <authorList>
            <person name="Littmann E."/>
            <person name="Sorbara M."/>
        </authorList>
    </citation>
    <scope>NUCLEOTIDE SEQUENCE</scope>
    <source>
        <strain evidence="3">MSK.17.11</strain>
        <strain evidence="2">MSK.17.38</strain>
    </source>
</reference>
<dbReference type="EMBL" id="JAAIUO010000009">
    <property type="protein sequence ID" value="NSK15426.1"/>
    <property type="molecule type" value="Genomic_DNA"/>
</dbReference>
<reference evidence="4 5" key="1">
    <citation type="journal article" date="2020" name="Cell Host Microbe">
        <title>Functional and Genomic Variation between Human-Derived Isolates of Lachnospiraceae Reveals Inter- and Intra-Species Diversity.</title>
        <authorList>
            <person name="Sorbara M.T."/>
            <person name="Littmann E.R."/>
            <person name="Fontana E."/>
            <person name="Moody T.U."/>
            <person name="Kohout C.E."/>
            <person name="Gjonbalaj M."/>
            <person name="Eaton V."/>
            <person name="Seok R."/>
            <person name="Leiner I.M."/>
            <person name="Pamer E.G."/>
        </authorList>
    </citation>
    <scope>NUCLEOTIDE SEQUENCE [LARGE SCALE GENOMIC DNA]</scope>
    <source>
        <strain evidence="3 4">MSK.17.11</strain>
        <strain evidence="2 5">MSK.17.38</strain>
    </source>
</reference>